<feature type="region of interest" description="Disordered" evidence="1">
    <location>
        <begin position="716"/>
        <end position="770"/>
    </location>
</feature>
<dbReference type="EMBL" id="CP056068">
    <property type="protein sequence ID" value="UKJ90795.2"/>
    <property type="molecule type" value="Genomic_DNA"/>
</dbReference>
<keyword evidence="2" id="KW-0472">Membrane</keyword>
<feature type="transmembrane region" description="Helical" evidence="2">
    <location>
        <begin position="50"/>
        <end position="73"/>
    </location>
</feature>
<dbReference type="OrthoDB" id="366416at2759"/>
<name>A0A976MAQ1_THEOR</name>
<feature type="transmembrane region" description="Helical" evidence="2">
    <location>
        <begin position="111"/>
        <end position="134"/>
    </location>
</feature>
<evidence type="ECO:0000256" key="1">
    <source>
        <dbReference type="SAM" id="MobiDB-lite"/>
    </source>
</evidence>
<feature type="transmembrane region" description="Helical" evidence="2">
    <location>
        <begin position="233"/>
        <end position="249"/>
    </location>
</feature>
<protein>
    <submittedName>
        <fullName evidence="3">Uncharacterized protein</fullName>
    </submittedName>
</protein>
<feature type="region of interest" description="Disordered" evidence="1">
    <location>
        <begin position="540"/>
        <end position="592"/>
    </location>
</feature>
<organism evidence="3 4">
    <name type="scientific">Theileria orientalis</name>
    <dbReference type="NCBI Taxonomy" id="68886"/>
    <lineage>
        <taxon>Eukaryota</taxon>
        <taxon>Sar</taxon>
        <taxon>Alveolata</taxon>
        <taxon>Apicomplexa</taxon>
        <taxon>Aconoidasida</taxon>
        <taxon>Piroplasmida</taxon>
        <taxon>Theileriidae</taxon>
        <taxon>Theileria</taxon>
    </lineage>
</organism>
<feature type="transmembrane region" description="Helical" evidence="2">
    <location>
        <begin position="1163"/>
        <end position="1183"/>
    </location>
</feature>
<feature type="transmembrane region" description="Helical" evidence="2">
    <location>
        <begin position="146"/>
        <end position="167"/>
    </location>
</feature>
<feature type="compositionally biased region" description="Low complexity" evidence="1">
    <location>
        <begin position="550"/>
        <end position="589"/>
    </location>
</feature>
<feature type="transmembrane region" description="Helical" evidence="2">
    <location>
        <begin position="1195"/>
        <end position="1216"/>
    </location>
</feature>
<feature type="transmembrane region" description="Helical" evidence="2">
    <location>
        <begin position="12"/>
        <end position="30"/>
    </location>
</feature>
<gene>
    <name evidence="3" type="ORF">MACJ_001730</name>
</gene>
<evidence type="ECO:0000313" key="3">
    <source>
        <dbReference type="EMBL" id="UKJ90795.2"/>
    </source>
</evidence>
<keyword evidence="2" id="KW-0812">Transmembrane</keyword>
<dbReference type="Proteomes" id="UP000244803">
    <property type="component" value="Chromosome 2"/>
</dbReference>
<proteinExistence type="predicted"/>
<sequence>MENSSRYSRYDTHVTFFMAGVCCMIINSVVDLESLVLLRFLGNSSYDAQTITFFLRRFNLIIGILISCLTIFFDMNIRCSVWHWMLFILYFVVAFYIYLLSNNVLTISKYGLAPVFTISLVSHGLLVSTIVYIFEGVHVKYDKNVALCFIIFLCGCFSSGLLVKMLLKFSGDIKDDEHLGLRFYNRLFVLFTLINLVSCFLMSRLISMDKHYDGSRTSSNKSLNAVMFSRSRWVFFMGCFSWSFSPMFNNFTASVINTLTSMEAFNLEYLQFIICLAFSFGLYLLVITDIVVLKVGNSGTRSSETLTDVICKAMNITYEMNPSIVIEDGILEDLVTNDAINIRLFRPLQPWCYLQWGFWINWENYDSVDNHRLIKVMNINMMVSKIREGFTPVDDLGDICPQSGPAKDSGGVGKEVGGVRTGGDLHEEFLEVIDAKYTLTWEITCFIKQCTETLMELSNVFHVCCPGKGGSCQGDAHGECAGKCGENQCAHHASGSTHGNKSGGCVLMCLKRCCTSETQCLSRCLSHAFTDTFVEENTPFYPGASPTSPDTSAANTTTGDTSTASNAGGSSSSSVSSQTDGQDTTNTTNREAQNKTPYSSIVKYDCIACSYKYYPYYRTFVYGILTTCVSEAQKLLNDISDDPDLEDHFKARKSNELSLLAIEQFVLRFLGILVYSRVADELILLFKQMKHIALNTTKWVIQYICHHKCTEDCLAEESPKPESNKNSSSTSSNQSQVQNTSNTQTSSASSGQSHNQTLPKPSDESQNQDDKKKTSKCRCLLYCKFIKVVLRLHKRQIQVCEIILGKSRLSLAAVLPTLSMTRSLALFSHFFGDFLCSKAIAEHSDCKCGCKSANCKTHQVEDVSKCIQLYAECGSGLDKPIEGGNSTQKQDGRCGCGAFSTRLDDLLEMMITGLSYLSEFDGILSIIIFFYSYLGEFHLESVPETKGENNVQHQQPNSNQQPKCTCCTEKNKECKCDCKDPDKCKLCICCFCCPSKDVAESEDKKEKTVHKCGCDHTIKKVENKKCCLCSIYCAKCRPTMCCVEQQLPKLACSSTPGKCCSKCSNECRCCSPSCSPNCCTCCSIRYCYSTTTTCSPGTDHKHETKGTPKLLLVSENSKKNLELISATRRTMVLQSLSDYVLKSNWFKDMYKNLNEGLVQKKLFVLYLFLCFGLYVLCVVGNVVPYVRNVSNVPKLTLLFSVSSVVTSMILCIVWSWTTQWLSYRILLYQQFEIFYNKFRLIYTGGVNMYEPKLTWWFEGFVSFIKSDFHTMYLIFLLKDFKENYDPYSFGFTSRLKMNYTLLKSYNTDFGEVNVKRKINDHMMQHDDFIKHVEKHILDPHNLGKDVGLYDLLDYRAFQLIPKDSYHFLTDLQTFEKMTYSVDMLYAAWNRDVKMTRLAERLQYLREGALKTVEEMVQNEVKRNNYDRNSIRKLKHYFDFRTEVLKHLAQHCLHDYATHGSKMASIQLSTIISIYELEYSKRWSTYYNTVDPKGSNFDKQFANKGSVQDVSDKPKTIVEEVEHVPLKSETILKKFKKWKRRKLESCDAIYEGSLICKLVVNKTGDEFETLLFDKDYADPVNDFVSLISKRHRSEESSDEIEVTKYLSYVSKTRDVIELDKVKSEITNLILKDTSNYVGSLIKGYLSVCKSMVQESNMQDFIARNNEIVIGEWIRWQGQHVSSDVIDLFSRFSTIDPS</sequence>
<reference evidence="3" key="1">
    <citation type="submission" date="2022-07" db="EMBL/GenBank/DDBJ databases">
        <title>Evaluation of T. orientalis genome assembly methods using nanopore sequencing and analysis of variation between genomes.</title>
        <authorList>
            <person name="Yam J."/>
            <person name="Micallef M.L."/>
            <person name="Liu M."/>
            <person name="Djordjevic S.P."/>
            <person name="Bogema D.R."/>
            <person name="Jenkins C."/>
        </authorList>
    </citation>
    <scope>NUCLEOTIDE SEQUENCE</scope>
    <source>
        <strain evidence="3">Fish Creek</strain>
    </source>
</reference>
<feature type="transmembrane region" description="Helical" evidence="2">
    <location>
        <begin position="269"/>
        <end position="293"/>
    </location>
</feature>
<accession>A0A976MAQ1</accession>
<evidence type="ECO:0000313" key="4">
    <source>
        <dbReference type="Proteomes" id="UP000244803"/>
    </source>
</evidence>
<feature type="transmembrane region" description="Helical" evidence="2">
    <location>
        <begin position="80"/>
        <end position="99"/>
    </location>
</feature>
<keyword evidence="2" id="KW-1133">Transmembrane helix</keyword>
<evidence type="ECO:0000256" key="2">
    <source>
        <dbReference type="SAM" id="Phobius"/>
    </source>
</evidence>
<feature type="transmembrane region" description="Helical" evidence="2">
    <location>
        <begin position="187"/>
        <end position="206"/>
    </location>
</feature>
<feature type="compositionally biased region" description="Low complexity" evidence="1">
    <location>
        <begin position="724"/>
        <end position="757"/>
    </location>
</feature>